<feature type="compositionally biased region" description="Basic and acidic residues" evidence="1">
    <location>
        <begin position="516"/>
        <end position="526"/>
    </location>
</feature>
<dbReference type="InterPro" id="IPR015943">
    <property type="entry name" value="WD40/YVTN_repeat-like_dom_sf"/>
</dbReference>
<dbReference type="GO" id="GO:0070939">
    <property type="term" value="C:Dsl1/NZR complex"/>
    <property type="evidence" value="ECO:0007669"/>
    <property type="project" value="TreeGrafter"/>
</dbReference>
<dbReference type="InterPro" id="IPR054751">
    <property type="entry name" value="NBAS_C"/>
</dbReference>
<dbReference type="GO" id="GO:0000149">
    <property type="term" value="F:SNARE binding"/>
    <property type="evidence" value="ECO:0007669"/>
    <property type="project" value="TreeGrafter"/>
</dbReference>
<evidence type="ECO:0000313" key="4">
    <source>
        <dbReference type="EMBL" id="RMX43809.1"/>
    </source>
</evidence>
<reference evidence="4 5" key="1">
    <citation type="journal article" date="2018" name="Sci. Rep.">
        <title>Comparative analysis of the Pocillopora damicornis genome highlights role of immune system in coral evolution.</title>
        <authorList>
            <person name="Cunning R."/>
            <person name="Bay R.A."/>
            <person name="Gillette P."/>
            <person name="Baker A.C."/>
            <person name="Traylor-Knowles N."/>
        </authorList>
    </citation>
    <scope>NUCLEOTIDE SEQUENCE [LARGE SCALE GENOMIC DNA]</scope>
    <source>
        <strain evidence="4">RSMAS</strain>
        <tissue evidence="4">Whole animal</tissue>
    </source>
</reference>
<dbReference type="STRING" id="46731.A0A3M6TR41"/>
<organism evidence="4 5">
    <name type="scientific">Pocillopora damicornis</name>
    <name type="common">Cauliflower coral</name>
    <name type="synonym">Millepora damicornis</name>
    <dbReference type="NCBI Taxonomy" id="46731"/>
    <lineage>
        <taxon>Eukaryota</taxon>
        <taxon>Metazoa</taxon>
        <taxon>Cnidaria</taxon>
        <taxon>Anthozoa</taxon>
        <taxon>Hexacorallia</taxon>
        <taxon>Scleractinia</taxon>
        <taxon>Astrocoeniina</taxon>
        <taxon>Pocilloporidae</taxon>
        <taxon>Pocillopora</taxon>
    </lineage>
</organism>
<dbReference type="Gene3D" id="2.130.10.10">
    <property type="entry name" value="YVTN repeat-like/Quinoprotein amine dehydrogenase"/>
    <property type="match status" value="1"/>
</dbReference>
<dbReference type="InterPro" id="IPR036322">
    <property type="entry name" value="WD40_repeat_dom_sf"/>
</dbReference>
<dbReference type="PANTHER" id="PTHR15922:SF2">
    <property type="entry name" value="NBAS SUBUNIT OF NRZ TETHERING COMPLEX"/>
    <property type="match status" value="1"/>
</dbReference>
<proteinExistence type="predicted"/>
<feature type="domain" description="NBAS subunit of NRZ tethering complex C-terminal" evidence="3">
    <location>
        <begin position="1984"/>
        <end position="2113"/>
    </location>
</feature>
<dbReference type="GO" id="GO:0006890">
    <property type="term" value="P:retrograde vesicle-mediated transport, Golgi to endoplasmic reticulum"/>
    <property type="evidence" value="ECO:0007669"/>
    <property type="project" value="TreeGrafter"/>
</dbReference>
<evidence type="ECO:0000259" key="2">
    <source>
        <dbReference type="Pfam" id="PF15492"/>
    </source>
</evidence>
<comment type="caution">
    <text evidence="4">The sequence shown here is derived from an EMBL/GenBank/DDBJ whole genome shotgun (WGS) entry which is preliminary data.</text>
</comment>
<dbReference type="Proteomes" id="UP000275408">
    <property type="component" value="Unassembled WGS sequence"/>
</dbReference>
<evidence type="ECO:0000313" key="5">
    <source>
        <dbReference type="Proteomes" id="UP000275408"/>
    </source>
</evidence>
<name>A0A3M6TR41_POCDA</name>
<feature type="region of interest" description="Disordered" evidence="1">
    <location>
        <begin position="508"/>
        <end position="538"/>
    </location>
</feature>
<dbReference type="Pfam" id="PF15492">
    <property type="entry name" value="Nbas_N"/>
    <property type="match status" value="1"/>
</dbReference>
<gene>
    <name evidence="4" type="ORF">pdam_00017047</name>
</gene>
<dbReference type="EMBL" id="RCHS01003131">
    <property type="protein sequence ID" value="RMX43809.1"/>
    <property type="molecule type" value="Genomic_DNA"/>
</dbReference>
<feature type="domain" description="Neuroblastoma-amplified sequence N-terminal" evidence="2">
    <location>
        <begin position="150"/>
        <end position="425"/>
    </location>
</feature>
<dbReference type="Pfam" id="PF22913">
    <property type="entry name" value="NBAS_11th"/>
    <property type="match status" value="1"/>
</dbReference>
<dbReference type="InterPro" id="IPR029145">
    <property type="entry name" value="NBAS_N"/>
</dbReference>
<keyword evidence="5" id="KW-1185">Reference proteome</keyword>
<dbReference type="OrthoDB" id="27490at2759"/>
<accession>A0A3M6TR41</accession>
<evidence type="ECO:0000256" key="1">
    <source>
        <dbReference type="SAM" id="MobiDB-lite"/>
    </source>
</evidence>
<dbReference type="SUPFAM" id="SSF50978">
    <property type="entry name" value="WD40 repeat-like"/>
    <property type="match status" value="1"/>
</dbReference>
<sequence>MYKFVATQLKLLYPSHEVLSKVISKNKVAVPCKEKILSAASHVTYYSQLRFSYHAPSGEIILNMAAGVTDGNILYDYFIHAEWSLGGEILNKTGFDIGQLRGSLPKKFLTVAQNSFWWLVRGIQYTVSGSNQIFGLPTQLYKIVNNSLGWQFALSSDGKLLAVLQESCIEIRSFVDNFESVIAKCTVEEDNCPQWRKLAWSQDCSMLALSYSSRDIAVFDLAGELLFTIPKTLGTIPSDLSDSITGLVFIEHRHSSQWSAELLVINFSGALKNYLVSSTNGFQENYDFSFANILPHGVCSAVYHPQHSLLILGSLTGQGQRTSADEPCPASLYGLTAWRILSGYPHYNLIEDDGTQLIKFGSGILNKLKSLPLLNSGNEGQDGVVYMSLSPDGTKLAALHLSGTLSLWQVPSLRCQRMWTKDEQSRIMKNILPFQYQNHWILTRALILSHSIGALTVSSVEESLNNLLGSHPERCEPWSRITAAHDKGFLILECENKIKTLQSKIVLSSDEDDGDQHEREDVKSGSDEDDDEEETTLTSRTKNFANQVLFFLTESERFQQPVKIRKVLQRTYRLACLRSTTPEELYARKIEDEEYGEALVLAQTYGLDSDLVYQKQWRKSPVSVASIHDYLSKVKNRLWVLNECVERVPETYEATKQLLLYGLHGTDAKVVKALGNKKGPLPFIIKTKEDEEGEEDQEKKDFLEFESFNLEQRDICMYRLKLLQYLDRLSTYEDILGGVHIAHEEYCHTFFERFRELNILQAAVEYAREGNWEALEVIFTYHGKETIPHWLAILSNFDETIPPSEYKSLLPEAGFLPEDPEVLEWDEKSWRDTDWVENAECKKILGWDHSDNSAEFIYLENPELQLYRCKLTSDVVMQWYRNRACLIEHRSKQVDNSLELIKLGMERRIKGLQDLHDDLVTLEVLIYESCADVYLSLENFQSMNELEKLRMLLKKSTEESFIADFKSWVLPFLQRLGRHKKKSQVNLIHHYLTDIAKTDLTYVLKIFQNSTAEIKEPIIADVAEQMKLALDCIYITKRFDQLDLAFSILECLPDSNEDACETLAKHGLEKPVSFVLDTHNNSEEARSLMVDITKAAAKKSPPLKEAQWIRLLGDMLTLQKEVYTCIEPSVCYEIYTETLLHSGRRECIQLAGQMICKTTKEDDYPEPTDPVAGPRIKCSRGIELVLDASKEYFDSSADLTDKAMDLARDCLNLTDDRSAALQEEYNLIAALALLDDFGITILPLQVRLCEDKLTLVRQVLQSSTTAYKKKQKILRLASLLQISGSDEKLRHGRVLMLTAESAIQASDYSFACAICQSLMSEDYSPVWTICRVLGECEEYKDLKARQSLLAFALTHCIPDELESLLKSRSLLETQILYQELNQHMQVTDQEKEEPSSDQSLLTQSKSLLSAVGDKKFWKSTMKWIRPLQDEQMTLSNSELIKPVSQDVNTHRFHPFYQSLVERNFTRMKGDKLPYEEHIAKQMANKPLLFSRCLLRTQKLSESRCEGEIVEPTNEVLIKLVESILEEDTTLGIAYLLALHEASEVNEFFSRFGDSYLCLHMAAYCFAVSIYNIIQPSLSTHQADVYHHLPSDITDHVMSHITAGLHNNWPKKSQDFANFLVRYHNHMADFAQGQLLQSLGKGVDIGRFAQDPEYKQETILGLAMALEEEVFNTAMSLAERYNVSKWEMFMTHLESLFSDSNLSTKEIQERVNKLEIMNTLLQDPSKVLERMQENVYVTIDGTKHARLIYYYMLLEQCEDKDNTLRDKIDAQSHLRILKKIKPAAPSLDYKQLTTADSPLQVLKPVLTEANFNLLAKLATKIPTKDGSSLESSSVYRVYVEKLFWEGERKGKESEADQPVDWSQRYDVCHKQLPRLSAQGIQQFVDSITFSELAVDTIPVENRVEIVNRALRFARQQDAALKKKGISESQEESALGQNVTFEQVITHLEQSCRHLESLADPLIYELTEHDEDIGTSYARLFALSRSEPHEICELVSLMLIGGASLDTINELLLLASRQKPQTGRVGKTVQQTLKVVLESFSETKNSSHPWLSDKKPIDVLQTILQTVSMHIEKGGTMTNQEDVLECLRPFCADVTVSAAIKTTVLQLMEESFDLSGEDTFLLLFYQTDAIVSSTWNRKLTLEDIDSDTKRHQLFETLLSESLSLSQLLCLGTLLQIWPVLAATELNEEPSANPWVQLMDKIIRCHGDGESVIDMLKQLCRTTSLNVECCSHVYNLMLLQCKTLYALKFALVSKMEAMHHLAIENMKSLKANSNSYDNELLELVISLGLTADVAKTPFLTPLISYVTSNPDGSLDTDAVEVATELSHAGARVKLVASQLQAAGHWGEAGTLMLNYQGTHPALRTFDSALGALSRWLRR</sequence>
<protein>
    <submittedName>
        <fullName evidence="4">Uncharacterized protein</fullName>
    </submittedName>
</protein>
<evidence type="ECO:0000259" key="3">
    <source>
        <dbReference type="Pfam" id="PF22913"/>
    </source>
</evidence>
<dbReference type="PANTHER" id="PTHR15922">
    <property type="entry name" value="NEUROBLASTOMA-AMPLIFIED SEQUENCE"/>
    <property type="match status" value="1"/>
</dbReference>